<protein>
    <submittedName>
        <fullName evidence="2">Uncharacterized protein</fullName>
    </submittedName>
</protein>
<comment type="caution">
    <text evidence="2">The sequence shown here is derived from an EMBL/GenBank/DDBJ whole genome shotgun (WGS) entry which is preliminary data.</text>
</comment>
<sequence length="71" mass="7754">MSNHKALTQAKQSAMAPARNRPPVGVERRGDVLAEVFAVREAGDENYRIRFSEIAELQLVGGESDPVSTDN</sequence>
<evidence type="ECO:0000313" key="2">
    <source>
        <dbReference type="EMBL" id="KAG5460698.1"/>
    </source>
</evidence>
<dbReference type="Proteomes" id="UP000673691">
    <property type="component" value="Unassembled WGS sequence"/>
</dbReference>
<organism evidence="2 3">
    <name type="scientific">Olpidium bornovanus</name>
    <dbReference type="NCBI Taxonomy" id="278681"/>
    <lineage>
        <taxon>Eukaryota</taxon>
        <taxon>Fungi</taxon>
        <taxon>Fungi incertae sedis</taxon>
        <taxon>Olpidiomycota</taxon>
        <taxon>Olpidiomycotina</taxon>
        <taxon>Olpidiomycetes</taxon>
        <taxon>Olpidiales</taxon>
        <taxon>Olpidiaceae</taxon>
        <taxon>Olpidium</taxon>
    </lineage>
</organism>
<proteinExistence type="predicted"/>
<keyword evidence="3" id="KW-1185">Reference proteome</keyword>
<evidence type="ECO:0000256" key="1">
    <source>
        <dbReference type="SAM" id="MobiDB-lite"/>
    </source>
</evidence>
<feature type="compositionally biased region" description="Polar residues" evidence="1">
    <location>
        <begin position="1"/>
        <end position="12"/>
    </location>
</feature>
<dbReference type="EMBL" id="JAEFCI010004845">
    <property type="protein sequence ID" value="KAG5460698.1"/>
    <property type="molecule type" value="Genomic_DNA"/>
</dbReference>
<dbReference type="AlphaFoldDB" id="A0A8H7ZX87"/>
<name>A0A8H7ZX87_9FUNG</name>
<accession>A0A8H7ZX87</accession>
<gene>
    <name evidence="2" type="ORF">BJ554DRAFT_7221</name>
</gene>
<feature type="region of interest" description="Disordered" evidence="1">
    <location>
        <begin position="1"/>
        <end position="26"/>
    </location>
</feature>
<evidence type="ECO:0000313" key="3">
    <source>
        <dbReference type="Proteomes" id="UP000673691"/>
    </source>
</evidence>
<reference evidence="2 3" key="1">
    <citation type="journal article" name="Sci. Rep.">
        <title>Genome-scale phylogenetic analyses confirm Olpidium as the closest living zoosporic fungus to the non-flagellated, terrestrial fungi.</title>
        <authorList>
            <person name="Chang Y."/>
            <person name="Rochon D."/>
            <person name="Sekimoto S."/>
            <person name="Wang Y."/>
            <person name="Chovatia M."/>
            <person name="Sandor L."/>
            <person name="Salamov A."/>
            <person name="Grigoriev I.V."/>
            <person name="Stajich J.E."/>
            <person name="Spatafora J.W."/>
        </authorList>
    </citation>
    <scope>NUCLEOTIDE SEQUENCE [LARGE SCALE GENOMIC DNA]</scope>
    <source>
        <strain evidence="2">S191</strain>
    </source>
</reference>